<dbReference type="KEGG" id="dsf:UWK_02316"/>
<evidence type="ECO:0008006" key="4">
    <source>
        <dbReference type="Google" id="ProtNLM"/>
    </source>
</evidence>
<dbReference type="Pfam" id="PF02649">
    <property type="entry name" value="GCHY-1"/>
    <property type="match status" value="1"/>
</dbReference>
<dbReference type="Proteomes" id="UP000011721">
    <property type="component" value="Chromosome"/>
</dbReference>
<dbReference type="Gene3D" id="3.10.270.10">
    <property type="entry name" value="Urate Oxidase"/>
    <property type="match status" value="1"/>
</dbReference>
<protein>
    <recommendedName>
        <fullName evidence="4">GTP cyclohydrolase I</fullName>
    </recommendedName>
</protein>
<dbReference type="PANTHER" id="PTHR36445">
    <property type="entry name" value="GTP CYCLOHYDROLASE MPTA"/>
    <property type="match status" value="1"/>
</dbReference>
<proteinExistence type="predicted"/>
<dbReference type="STRING" id="1167006.UWK_02316"/>
<name>M1PR45_DESSD</name>
<dbReference type="EMBL" id="CP003985">
    <property type="protein sequence ID" value="AGF78856.1"/>
    <property type="molecule type" value="Genomic_DNA"/>
</dbReference>
<dbReference type="AlphaFoldDB" id="M1PR45"/>
<keyword evidence="3" id="KW-1185">Reference proteome</keyword>
<evidence type="ECO:0000313" key="2">
    <source>
        <dbReference type="EMBL" id="AGF78856.1"/>
    </source>
</evidence>
<dbReference type="GO" id="GO:0003934">
    <property type="term" value="F:GTP cyclohydrolase I activity"/>
    <property type="evidence" value="ECO:0007669"/>
    <property type="project" value="InterPro"/>
</dbReference>
<reference evidence="3" key="1">
    <citation type="journal article" date="2013" name="Stand. Genomic Sci.">
        <title>Complete genome sequence of Desulfocapsa sulfexigens, a marine deltaproteobacterium specialized in disproportionating inorganic sulfur compounds.</title>
        <authorList>
            <person name="Finster K.W."/>
            <person name="Kjeldsen K.U."/>
            <person name="Kube M."/>
            <person name="Reinhardt R."/>
            <person name="Mussmann M."/>
            <person name="Amann R."/>
            <person name="Schreiber L."/>
        </authorList>
    </citation>
    <scope>NUCLEOTIDE SEQUENCE [LARGE SCALE GENOMIC DNA]</scope>
    <source>
        <strain evidence="3">DSM 10523 / SB164P1</strain>
    </source>
</reference>
<keyword evidence="1" id="KW-0378">Hydrolase</keyword>
<dbReference type="InterPro" id="IPR003801">
    <property type="entry name" value="GTP_cyclohydrolase_FolE2/MptA"/>
</dbReference>
<dbReference type="OrthoDB" id="9774824at2"/>
<evidence type="ECO:0000256" key="1">
    <source>
        <dbReference type="ARBA" id="ARBA00022801"/>
    </source>
</evidence>
<gene>
    <name evidence="2" type="ordered locus">UWK_02316</name>
</gene>
<sequence>MKDIQNQEDHRRINIKKVGVKTISYPVTVLDKARSKQHTVASVNMYVNLPHHFKGTHMSRFVEILNRFHGAIDIGKFHDILAEMKTKLEAEAAHIEMSFAYFLANKLGDPETLKSRRYECCMHGSLEVVDDLEFRIEVPVSLALAKKTGQGLPRSLGHWGRAVVAVKFKNFIWIEDLIALVETVIEGERNMAPIQGENSMSVESLTRRIAGSLREEEAIKEFSVKVENLAEGYSTFATMDSYS</sequence>
<dbReference type="RefSeq" id="WP_015404544.1">
    <property type="nucleotide sequence ID" value="NC_020304.1"/>
</dbReference>
<organism evidence="2 3">
    <name type="scientific">Desulfocapsa sulfexigens (strain DSM 10523 / SB164P1)</name>
    <dbReference type="NCBI Taxonomy" id="1167006"/>
    <lineage>
        <taxon>Bacteria</taxon>
        <taxon>Pseudomonadati</taxon>
        <taxon>Thermodesulfobacteriota</taxon>
        <taxon>Desulfobulbia</taxon>
        <taxon>Desulfobulbales</taxon>
        <taxon>Desulfocapsaceae</taxon>
        <taxon>Desulfocapsa</taxon>
    </lineage>
</organism>
<dbReference type="eggNOG" id="COG1469">
    <property type="taxonomic scope" value="Bacteria"/>
</dbReference>
<dbReference type="PANTHER" id="PTHR36445:SF1">
    <property type="entry name" value="GTP CYCLOHYDROLASE MPTA"/>
    <property type="match status" value="1"/>
</dbReference>
<dbReference type="PATRIC" id="fig|1167006.5.peg.2513"/>
<dbReference type="HOGENOM" id="CLU_062816_1_1_7"/>
<evidence type="ECO:0000313" key="3">
    <source>
        <dbReference type="Proteomes" id="UP000011721"/>
    </source>
</evidence>
<accession>M1PR45</accession>